<keyword evidence="2" id="KW-1185">Reference proteome</keyword>
<sequence length="89" mass="10685">MPPVPEYEIEFRWKEQVFYWEGDRGLHFDGGWGVKPYATYFPSAERWREVAPDWAMDKRELVLQRLIDHGPVHRVEETDVYSYPIGVTR</sequence>
<reference evidence="1" key="1">
    <citation type="submission" date="2021-04" db="EMBL/GenBank/DDBJ databases">
        <title>Microbacterium tenobrionis sp. nov. and Microbacterium allomyrinae sp. nov., isolated from larvae of Tenobrio molitor and Allomyrina dichotoma, respectively.</title>
        <authorList>
            <person name="Lee S.D."/>
        </authorList>
    </citation>
    <scope>NUCLEOTIDE SEQUENCE</scope>
    <source>
        <strain evidence="1">YMB-B2</strain>
    </source>
</reference>
<comment type="caution">
    <text evidence="1">The sequence shown here is derived from an EMBL/GenBank/DDBJ whole genome shotgun (WGS) entry which is preliminary data.</text>
</comment>
<dbReference type="EMBL" id="JAGTTM010000001">
    <property type="protein sequence ID" value="MCC2028577.1"/>
    <property type="molecule type" value="Genomic_DNA"/>
</dbReference>
<evidence type="ECO:0000313" key="1">
    <source>
        <dbReference type="EMBL" id="MCC2028577.1"/>
    </source>
</evidence>
<dbReference type="AlphaFoldDB" id="A0A9X1LMZ6"/>
<dbReference type="RefSeq" id="WP_227529815.1">
    <property type="nucleotide sequence ID" value="NZ_JAGTTM010000001.1"/>
</dbReference>
<organism evidence="1 2">
    <name type="scientific">Microbacterium tenebrionis</name>
    <dbReference type="NCBI Taxonomy" id="2830665"/>
    <lineage>
        <taxon>Bacteria</taxon>
        <taxon>Bacillati</taxon>
        <taxon>Actinomycetota</taxon>
        <taxon>Actinomycetes</taxon>
        <taxon>Micrococcales</taxon>
        <taxon>Microbacteriaceae</taxon>
        <taxon>Microbacterium</taxon>
    </lineage>
</organism>
<protein>
    <submittedName>
        <fullName evidence="1">Uncharacterized protein</fullName>
    </submittedName>
</protein>
<gene>
    <name evidence="1" type="ORF">KEC56_03390</name>
</gene>
<proteinExistence type="predicted"/>
<accession>A0A9X1LMZ6</accession>
<evidence type="ECO:0000313" key="2">
    <source>
        <dbReference type="Proteomes" id="UP001139289"/>
    </source>
</evidence>
<dbReference type="Proteomes" id="UP001139289">
    <property type="component" value="Unassembled WGS sequence"/>
</dbReference>
<name>A0A9X1LMZ6_9MICO</name>